<dbReference type="Pfam" id="PF12796">
    <property type="entry name" value="Ank_2"/>
    <property type="match status" value="1"/>
</dbReference>
<dbReference type="SUPFAM" id="SSF48403">
    <property type="entry name" value="Ankyrin repeat"/>
    <property type="match status" value="1"/>
</dbReference>
<dbReference type="Proteomes" id="UP000653454">
    <property type="component" value="Unassembled WGS sequence"/>
</dbReference>
<reference evidence="3" key="1">
    <citation type="submission" date="2020-11" db="EMBL/GenBank/DDBJ databases">
        <authorList>
            <person name="Whiteford S."/>
        </authorList>
    </citation>
    <scope>NUCLEOTIDE SEQUENCE</scope>
</reference>
<dbReference type="Pfam" id="PF00023">
    <property type="entry name" value="Ank"/>
    <property type="match status" value="1"/>
</dbReference>
<dbReference type="SMART" id="SM00248">
    <property type="entry name" value="ANK"/>
    <property type="match status" value="3"/>
</dbReference>
<comment type="caution">
    <text evidence="3">The sequence shown here is derived from an EMBL/GenBank/DDBJ whole genome shotgun (WGS) entry which is preliminary data.</text>
</comment>
<dbReference type="InterPro" id="IPR002110">
    <property type="entry name" value="Ankyrin_rpt"/>
</dbReference>
<proteinExistence type="predicted"/>
<organism evidence="3 4">
    <name type="scientific">Plutella xylostella</name>
    <name type="common">Diamondback moth</name>
    <name type="synonym">Plutella maculipennis</name>
    <dbReference type="NCBI Taxonomy" id="51655"/>
    <lineage>
        <taxon>Eukaryota</taxon>
        <taxon>Metazoa</taxon>
        <taxon>Ecdysozoa</taxon>
        <taxon>Arthropoda</taxon>
        <taxon>Hexapoda</taxon>
        <taxon>Insecta</taxon>
        <taxon>Pterygota</taxon>
        <taxon>Neoptera</taxon>
        <taxon>Endopterygota</taxon>
        <taxon>Lepidoptera</taxon>
        <taxon>Glossata</taxon>
        <taxon>Ditrysia</taxon>
        <taxon>Yponomeutoidea</taxon>
        <taxon>Plutellidae</taxon>
        <taxon>Plutella</taxon>
    </lineage>
</organism>
<evidence type="ECO:0000313" key="4">
    <source>
        <dbReference type="Proteomes" id="UP000653454"/>
    </source>
</evidence>
<protein>
    <submittedName>
        <fullName evidence="3">(diamondback moth) hypothetical protein</fullName>
    </submittedName>
</protein>
<feature type="region of interest" description="Disordered" evidence="2">
    <location>
        <begin position="221"/>
        <end position="254"/>
    </location>
</feature>
<dbReference type="InterPro" id="IPR036770">
    <property type="entry name" value="Ankyrin_rpt-contain_sf"/>
</dbReference>
<feature type="compositionally biased region" description="Polar residues" evidence="2">
    <location>
        <begin position="125"/>
        <end position="138"/>
    </location>
</feature>
<feature type="repeat" description="ANK" evidence="1">
    <location>
        <begin position="15"/>
        <end position="47"/>
    </location>
</feature>
<feature type="compositionally biased region" description="Basic and acidic residues" evidence="2">
    <location>
        <begin position="223"/>
        <end position="235"/>
    </location>
</feature>
<evidence type="ECO:0000256" key="2">
    <source>
        <dbReference type="SAM" id="MobiDB-lite"/>
    </source>
</evidence>
<dbReference type="Gene3D" id="1.25.40.20">
    <property type="entry name" value="Ankyrin repeat-containing domain"/>
    <property type="match status" value="2"/>
</dbReference>
<dbReference type="EMBL" id="CAJHNJ030000118">
    <property type="protein sequence ID" value="CAG9135924.1"/>
    <property type="molecule type" value="Genomic_DNA"/>
</dbReference>
<dbReference type="PROSITE" id="PS50088">
    <property type="entry name" value="ANK_REPEAT"/>
    <property type="match status" value="2"/>
</dbReference>
<dbReference type="AlphaFoldDB" id="A0A8S4G7S1"/>
<dbReference type="PROSITE" id="PS50297">
    <property type="entry name" value="ANK_REP_REGION"/>
    <property type="match status" value="1"/>
</dbReference>
<gene>
    <name evidence="3" type="ORF">PLXY2_LOCUS14162</name>
</gene>
<evidence type="ECO:0000313" key="3">
    <source>
        <dbReference type="EMBL" id="CAG9135924.1"/>
    </source>
</evidence>
<dbReference type="InterPro" id="IPR053064">
    <property type="entry name" value="Ankyrin-MYND_domain-protein"/>
</dbReference>
<feature type="region of interest" description="Disordered" evidence="2">
    <location>
        <begin position="110"/>
        <end position="147"/>
    </location>
</feature>
<dbReference type="PANTHER" id="PTHR15897">
    <property type="entry name" value="ANKYRIN REPEAT AND MYND DOMAIN PROTEIN 1"/>
    <property type="match status" value="1"/>
</dbReference>
<evidence type="ECO:0000256" key="1">
    <source>
        <dbReference type="PROSITE-ProRule" id="PRU00023"/>
    </source>
</evidence>
<keyword evidence="1" id="KW-0040">ANK repeat</keyword>
<accession>A0A8S4G7S1</accession>
<keyword evidence="4" id="KW-1185">Reference proteome</keyword>
<sequence>MINNKQVHPDLADVQGNTALMYATCGNQTDIMHFLIEAGASVNGYNDACLTPLSVALMFYIAVSKDIPMDHIEEAFVPSIPVTEPIAIDWNITRQQEVFLTKPQSATSIHTMNRQKSSSIRRSSQGTFRPRTSQVSKTSVKRKSIKRTQSGRLSYDSELFFPDDHYGYLSVSHDYQTRVLEVFPDSSKPKDIAKTQRQPYIFDAPMIDDIIKDKVQKTGANKIENKKATKSEKSTSKSKKKEPKSNLEALNKSAKAKSKEIKQITEDESKIKLTKEMLDKIELTILKLLLDGADPTLVTCPQPALIMALASGSTELVRSLVNFVDVNAVDPKSSGSRPLDMALSGQLSEDTLSLVKILLEKGASTQPPDALCGSLRPKGLGPYTATRLAREKTTGEPRRAIDAAMDRRVDLLSTFITSPKAKLNEKINEANQTVLVKMFDVAYFKGLDSSNRQEILTTLVLYGADP</sequence>
<feature type="repeat" description="ANK" evidence="1">
    <location>
        <begin position="334"/>
        <end position="370"/>
    </location>
</feature>
<dbReference type="PANTHER" id="PTHR15897:SF2">
    <property type="entry name" value="ANKYRIN REPEAT AND MYND DOMAIN-CONTAINING PROTEIN 1"/>
    <property type="match status" value="1"/>
</dbReference>
<name>A0A8S4G7S1_PLUXY</name>